<feature type="compositionally biased region" description="Polar residues" evidence="1">
    <location>
        <begin position="18"/>
        <end position="34"/>
    </location>
</feature>
<dbReference type="AlphaFoldDB" id="A0AAE1KVA1"/>
<protein>
    <submittedName>
        <fullName evidence="2">Uncharacterized protein</fullName>
    </submittedName>
</protein>
<name>A0AAE1KVA1_PETCI</name>
<organism evidence="2 3">
    <name type="scientific">Petrolisthes cinctipes</name>
    <name type="common">Flat porcelain crab</name>
    <dbReference type="NCBI Taxonomy" id="88211"/>
    <lineage>
        <taxon>Eukaryota</taxon>
        <taxon>Metazoa</taxon>
        <taxon>Ecdysozoa</taxon>
        <taxon>Arthropoda</taxon>
        <taxon>Crustacea</taxon>
        <taxon>Multicrustacea</taxon>
        <taxon>Malacostraca</taxon>
        <taxon>Eumalacostraca</taxon>
        <taxon>Eucarida</taxon>
        <taxon>Decapoda</taxon>
        <taxon>Pleocyemata</taxon>
        <taxon>Anomura</taxon>
        <taxon>Galatheoidea</taxon>
        <taxon>Porcellanidae</taxon>
        <taxon>Petrolisthes</taxon>
    </lineage>
</organism>
<dbReference type="Pfam" id="PF03392">
    <property type="entry name" value="OS-D"/>
    <property type="match status" value="1"/>
</dbReference>
<feature type="region of interest" description="Disordered" evidence="1">
    <location>
        <begin position="12"/>
        <end position="34"/>
    </location>
</feature>
<proteinExistence type="predicted"/>
<evidence type="ECO:0000313" key="3">
    <source>
        <dbReference type="Proteomes" id="UP001286313"/>
    </source>
</evidence>
<dbReference type="Proteomes" id="UP001286313">
    <property type="component" value="Unassembled WGS sequence"/>
</dbReference>
<accession>A0AAE1KVA1</accession>
<keyword evidence="3" id="KW-1185">Reference proteome</keyword>
<evidence type="ECO:0000256" key="1">
    <source>
        <dbReference type="SAM" id="MobiDB-lite"/>
    </source>
</evidence>
<dbReference type="InterPro" id="IPR005055">
    <property type="entry name" value="A10/PebIII"/>
</dbReference>
<dbReference type="SUPFAM" id="SSF100910">
    <property type="entry name" value="Chemosensory protein Csp2"/>
    <property type="match status" value="1"/>
</dbReference>
<gene>
    <name evidence="2" type="ORF">Pcinc_009653</name>
</gene>
<comment type="caution">
    <text evidence="2">The sequence shown here is derived from an EMBL/GenBank/DDBJ whole genome shotgun (WGS) entry which is preliminary data.</text>
</comment>
<dbReference type="Gene3D" id="1.10.2080.10">
    <property type="entry name" value="Insect odorant-binding protein A10/Ejaculatory bulb-specific protein 3"/>
    <property type="match status" value="1"/>
</dbReference>
<reference evidence="2" key="1">
    <citation type="submission" date="2023-10" db="EMBL/GenBank/DDBJ databases">
        <title>Genome assemblies of two species of porcelain crab, Petrolisthes cinctipes and Petrolisthes manimaculis (Anomura: Porcellanidae).</title>
        <authorList>
            <person name="Angst P."/>
        </authorList>
    </citation>
    <scope>NUCLEOTIDE SEQUENCE</scope>
    <source>
        <strain evidence="2">PB745_01</strain>
        <tissue evidence="2">Gill</tissue>
    </source>
</reference>
<evidence type="ECO:0000313" key="2">
    <source>
        <dbReference type="EMBL" id="KAK3886194.1"/>
    </source>
</evidence>
<dbReference type="InterPro" id="IPR036682">
    <property type="entry name" value="OS_D_A10/PebIII_sf"/>
</dbReference>
<dbReference type="EMBL" id="JAWQEG010000724">
    <property type="protein sequence ID" value="KAK3886194.1"/>
    <property type="molecule type" value="Genomic_DNA"/>
</dbReference>
<sequence length="181" mass="20342">MRAEGGWKGIYTLPKLQPSHSSPSNKTRRSTTTVPLSTRLVATKRTLLPSKALQPFTFRTLSVTTMDVKYALVLLATALALVLAQPASHKTSLEAYFDDRTSVEAIIECFLHETMCNSEQAKIRERAMATMRNFGTCPKTMCTDKEKKEMTRAMTLLESKHPDLWNRLIASMFGIDLTARK</sequence>